<dbReference type="EMBL" id="VSSQ01091163">
    <property type="protein sequence ID" value="MPN36808.1"/>
    <property type="molecule type" value="Genomic_DNA"/>
</dbReference>
<gene>
    <name evidence="1" type="ORF">SDC9_184319</name>
</gene>
<dbReference type="AlphaFoldDB" id="A0A645HCP8"/>
<name>A0A645HCP8_9ZZZZ</name>
<evidence type="ECO:0000313" key="1">
    <source>
        <dbReference type="EMBL" id="MPN36808.1"/>
    </source>
</evidence>
<protein>
    <submittedName>
        <fullName evidence="1">Uncharacterized protein</fullName>
    </submittedName>
</protein>
<proteinExistence type="predicted"/>
<comment type="caution">
    <text evidence="1">The sequence shown here is derived from an EMBL/GenBank/DDBJ whole genome shotgun (WGS) entry which is preliminary data.</text>
</comment>
<sequence length="62" mass="7177">MLYTATNALNIMLKRLKDEETTANMLSDMITFGDFNDSINLAKLRDIEKSFTRQSVYDKIVK</sequence>
<accession>A0A645HCP8</accession>
<reference evidence="1" key="1">
    <citation type="submission" date="2019-08" db="EMBL/GenBank/DDBJ databases">
        <authorList>
            <person name="Kucharzyk K."/>
            <person name="Murdoch R.W."/>
            <person name="Higgins S."/>
            <person name="Loffler F."/>
        </authorList>
    </citation>
    <scope>NUCLEOTIDE SEQUENCE</scope>
</reference>
<organism evidence="1">
    <name type="scientific">bioreactor metagenome</name>
    <dbReference type="NCBI Taxonomy" id="1076179"/>
    <lineage>
        <taxon>unclassified sequences</taxon>
        <taxon>metagenomes</taxon>
        <taxon>ecological metagenomes</taxon>
    </lineage>
</organism>